<evidence type="ECO:0000256" key="6">
    <source>
        <dbReference type="ARBA" id="ARBA00022989"/>
    </source>
</evidence>
<keyword evidence="10" id="KW-0325">Glycoprotein</keyword>
<evidence type="ECO:0000313" key="15">
    <source>
        <dbReference type="WBParaSite" id="PEQ_0001185801-mRNA-1"/>
    </source>
</evidence>
<organism evidence="14 15">
    <name type="scientific">Parascaris equorum</name>
    <name type="common">Equine roundworm</name>
    <dbReference type="NCBI Taxonomy" id="6256"/>
    <lineage>
        <taxon>Eukaryota</taxon>
        <taxon>Metazoa</taxon>
        <taxon>Ecdysozoa</taxon>
        <taxon>Nematoda</taxon>
        <taxon>Chromadorea</taxon>
        <taxon>Rhabditida</taxon>
        <taxon>Spirurina</taxon>
        <taxon>Ascaridomorpha</taxon>
        <taxon>Ascaridoidea</taxon>
        <taxon>Ascarididae</taxon>
        <taxon>Parascaris</taxon>
    </lineage>
</organism>
<keyword evidence="8 13" id="KW-0406">Ion transport</keyword>
<evidence type="ECO:0000256" key="9">
    <source>
        <dbReference type="ARBA" id="ARBA00023136"/>
    </source>
</evidence>
<dbReference type="GO" id="GO:0005272">
    <property type="term" value="F:sodium channel activity"/>
    <property type="evidence" value="ECO:0007669"/>
    <property type="project" value="UniProtKB-KW"/>
</dbReference>
<dbReference type="GO" id="GO:0016020">
    <property type="term" value="C:membrane"/>
    <property type="evidence" value="ECO:0007669"/>
    <property type="project" value="UniProtKB-SubCell"/>
</dbReference>
<evidence type="ECO:0000256" key="1">
    <source>
        <dbReference type="ARBA" id="ARBA00004141"/>
    </source>
</evidence>
<dbReference type="Proteomes" id="UP000887564">
    <property type="component" value="Unplaced"/>
</dbReference>
<keyword evidence="12 13" id="KW-0407">Ion channel</keyword>
<evidence type="ECO:0000256" key="12">
    <source>
        <dbReference type="ARBA" id="ARBA00023303"/>
    </source>
</evidence>
<keyword evidence="9" id="KW-0472">Membrane</keyword>
<keyword evidence="3 13" id="KW-0813">Transport</keyword>
<protein>
    <submittedName>
        <fullName evidence="15">Uncharacterized protein</fullName>
    </submittedName>
</protein>
<evidence type="ECO:0000256" key="5">
    <source>
        <dbReference type="ARBA" id="ARBA00022692"/>
    </source>
</evidence>
<evidence type="ECO:0000256" key="4">
    <source>
        <dbReference type="ARBA" id="ARBA00022461"/>
    </source>
</evidence>
<name>A0A914RZU7_PAREQ</name>
<keyword evidence="4 13" id="KW-0894">Sodium channel</keyword>
<dbReference type="AlphaFoldDB" id="A0A914RZU7"/>
<evidence type="ECO:0000313" key="14">
    <source>
        <dbReference type="Proteomes" id="UP000887564"/>
    </source>
</evidence>
<evidence type="ECO:0000256" key="13">
    <source>
        <dbReference type="RuleBase" id="RU000679"/>
    </source>
</evidence>
<sequence length="115" mass="13239">MCVLVLTWHKSALLSEDLSNRLLKEKRKRILKDFAETTSAHGCALVSKSSNLFKRSFWITAIRHMTNITFPAVTICNLNPIRSSWLVKSEFSLTLLDELKKTARLLKEQEIGFRC</sequence>
<evidence type="ECO:0000256" key="3">
    <source>
        <dbReference type="ARBA" id="ARBA00022448"/>
    </source>
</evidence>
<comment type="subcellular location">
    <subcellularLocation>
        <location evidence="1">Membrane</location>
        <topology evidence="1">Multi-pass membrane protein</topology>
    </subcellularLocation>
</comment>
<evidence type="ECO:0000256" key="7">
    <source>
        <dbReference type="ARBA" id="ARBA00023053"/>
    </source>
</evidence>
<reference evidence="15" key="1">
    <citation type="submission" date="2022-11" db="UniProtKB">
        <authorList>
            <consortium name="WormBaseParasite"/>
        </authorList>
    </citation>
    <scope>IDENTIFICATION</scope>
</reference>
<evidence type="ECO:0000256" key="11">
    <source>
        <dbReference type="ARBA" id="ARBA00023201"/>
    </source>
</evidence>
<accession>A0A914RZU7</accession>
<evidence type="ECO:0000256" key="2">
    <source>
        <dbReference type="ARBA" id="ARBA00007193"/>
    </source>
</evidence>
<evidence type="ECO:0000256" key="8">
    <source>
        <dbReference type="ARBA" id="ARBA00023065"/>
    </source>
</evidence>
<evidence type="ECO:0000256" key="10">
    <source>
        <dbReference type="ARBA" id="ARBA00023180"/>
    </source>
</evidence>
<keyword evidence="6" id="KW-1133">Transmembrane helix</keyword>
<keyword evidence="14" id="KW-1185">Reference proteome</keyword>
<dbReference type="WBParaSite" id="PEQ_0001185801-mRNA-1">
    <property type="protein sequence ID" value="PEQ_0001185801-mRNA-1"/>
    <property type="gene ID" value="PEQ_0001185801"/>
</dbReference>
<keyword evidence="7" id="KW-0915">Sodium</keyword>
<proteinExistence type="inferred from homology"/>
<comment type="similarity">
    <text evidence="2 13">Belongs to the amiloride-sensitive sodium channel (TC 1.A.6) family.</text>
</comment>
<dbReference type="InterPro" id="IPR001873">
    <property type="entry name" value="ENaC"/>
</dbReference>
<dbReference type="Pfam" id="PF00858">
    <property type="entry name" value="ASC"/>
    <property type="match status" value="1"/>
</dbReference>
<keyword evidence="11 13" id="KW-0739">Sodium transport</keyword>
<keyword evidence="5 13" id="KW-0812">Transmembrane</keyword>